<dbReference type="AlphaFoldDB" id="A0A2P6PCG2"/>
<evidence type="ECO:0000313" key="3">
    <source>
        <dbReference type="EMBL" id="PRQ19620.1"/>
    </source>
</evidence>
<dbReference type="InterPro" id="IPR054722">
    <property type="entry name" value="PolX-like_BBD"/>
</dbReference>
<evidence type="ECO:0000259" key="2">
    <source>
        <dbReference type="Pfam" id="PF22936"/>
    </source>
</evidence>
<reference evidence="3 4" key="1">
    <citation type="journal article" date="2018" name="Nat. Genet.">
        <title>The Rosa genome provides new insights in the design of modern roses.</title>
        <authorList>
            <person name="Bendahmane M."/>
        </authorList>
    </citation>
    <scope>NUCLEOTIDE SEQUENCE [LARGE SCALE GENOMIC DNA]</scope>
    <source>
        <strain evidence="4">cv. Old Blush</strain>
    </source>
</reference>
<dbReference type="GO" id="GO:0003676">
    <property type="term" value="F:nucleic acid binding"/>
    <property type="evidence" value="ECO:0007669"/>
    <property type="project" value="InterPro"/>
</dbReference>
<dbReference type="Proteomes" id="UP000238479">
    <property type="component" value="Chromosome 7"/>
</dbReference>
<dbReference type="PANTHER" id="PTHR11439:SF463">
    <property type="entry name" value="REVERSE TRANSCRIPTASE TY1_COPIA-TYPE DOMAIN-CONTAINING PROTEIN"/>
    <property type="match status" value="1"/>
</dbReference>
<dbReference type="EMBL" id="PDCK01000045">
    <property type="protein sequence ID" value="PRQ19620.1"/>
    <property type="molecule type" value="Genomic_DNA"/>
</dbReference>
<keyword evidence="3" id="KW-0808">Transferase</keyword>
<sequence length="392" mass="43769">MADFGSLADIFPVSPCRAGKNLLVMADLSLSSLFNSQVTCNYCKTVGHCKSQCPKLLRLNSNNSGWKRSNNGQKSKAAIQLVQEQEPDFYDVEGQDQTKGNVSITQENRGKIGVALNVSGFTGSNTWIINYGASDHMTYDKSFFVTLSSPSITHVSNANGESFPVLGIGSVQVTPSITLYNALYVPSLSHHLLSMSQLNTQNKCSVTFYPMYVIFQDLCTRVIIRKGDLRERLFHLDCMYGGSTQAPSSPQGLVALTLSSDRMNELWLWHRRLGHPSFGQKVVARSSAEAEYRGMARGVCEMLWLRHLLRDLGFKQKKAMPLFCDNKAAVEIAHNPVQHDRTKHVEVDKHFIKEKLDQQIISFPFVPTEVQLADILTKVSDIQCVQQLLVSF</sequence>
<dbReference type="CDD" id="cd09272">
    <property type="entry name" value="RNase_HI_RT_Ty1"/>
    <property type="match status" value="1"/>
</dbReference>
<keyword evidence="3" id="KW-0548">Nucleotidyltransferase</keyword>
<keyword evidence="4" id="KW-1185">Reference proteome</keyword>
<dbReference type="InterPro" id="IPR025724">
    <property type="entry name" value="GAG-pre-integrase_dom"/>
</dbReference>
<evidence type="ECO:0000259" key="1">
    <source>
        <dbReference type="Pfam" id="PF13976"/>
    </source>
</evidence>
<dbReference type="EC" id="2.7.7.49" evidence="3"/>
<feature type="domain" description="GAG-pre-integrase" evidence="1">
    <location>
        <begin position="258"/>
        <end position="279"/>
    </location>
</feature>
<feature type="domain" description="Retrovirus-related Pol polyprotein from transposon TNT 1-94-like beta-barrel" evidence="2">
    <location>
        <begin position="127"/>
        <end position="201"/>
    </location>
</feature>
<dbReference type="InterPro" id="IPR036875">
    <property type="entry name" value="Znf_CCHC_sf"/>
</dbReference>
<protein>
    <submittedName>
        <fullName evidence="3">Putative RNA-directed DNA polymerase</fullName>
        <ecNumber evidence="3">2.7.7.49</ecNumber>
    </submittedName>
</protein>
<dbReference type="Pfam" id="PF22936">
    <property type="entry name" value="Pol_BBD"/>
    <property type="match status" value="1"/>
</dbReference>
<accession>A0A2P6PCG2</accession>
<dbReference type="SUPFAM" id="SSF57756">
    <property type="entry name" value="Retrovirus zinc finger-like domains"/>
    <property type="match status" value="1"/>
</dbReference>
<proteinExistence type="predicted"/>
<name>A0A2P6PCG2_ROSCH</name>
<organism evidence="3 4">
    <name type="scientific">Rosa chinensis</name>
    <name type="common">China rose</name>
    <dbReference type="NCBI Taxonomy" id="74649"/>
    <lineage>
        <taxon>Eukaryota</taxon>
        <taxon>Viridiplantae</taxon>
        <taxon>Streptophyta</taxon>
        <taxon>Embryophyta</taxon>
        <taxon>Tracheophyta</taxon>
        <taxon>Spermatophyta</taxon>
        <taxon>Magnoliopsida</taxon>
        <taxon>eudicotyledons</taxon>
        <taxon>Gunneridae</taxon>
        <taxon>Pentapetalae</taxon>
        <taxon>rosids</taxon>
        <taxon>fabids</taxon>
        <taxon>Rosales</taxon>
        <taxon>Rosaceae</taxon>
        <taxon>Rosoideae</taxon>
        <taxon>Rosoideae incertae sedis</taxon>
        <taxon>Rosa</taxon>
    </lineage>
</organism>
<dbReference type="STRING" id="74649.A0A2P6PCG2"/>
<evidence type="ECO:0000313" key="4">
    <source>
        <dbReference type="Proteomes" id="UP000238479"/>
    </source>
</evidence>
<dbReference type="Pfam" id="PF13976">
    <property type="entry name" value="gag_pre-integrs"/>
    <property type="match status" value="1"/>
</dbReference>
<dbReference type="GO" id="GO:0003964">
    <property type="term" value="F:RNA-directed DNA polymerase activity"/>
    <property type="evidence" value="ECO:0007669"/>
    <property type="project" value="UniProtKB-KW"/>
</dbReference>
<keyword evidence="3" id="KW-0695">RNA-directed DNA polymerase</keyword>
<dbReference type="PANTHER" id="PTHR11439">
    <property type="entry name" value="GAG-POL-RELATED RETROTRANSPOSON"/>
    <property type="match status" value="1"/>
</dbReference>
<dbReference type="GO" id="GO:0008270">
    <property type="term" value="F:zinc ion binding"/>
    <property type="evidence" value="ECO:0007669"/>
    <property type="project" value="InterPro"/>
</dbReference>
<gene>
    <name evidence="3" type="ORF">RchiOBHm_Chr7g0219211</name>
</gene>
<comment type="caution">
    <text evidence="3">The sequence shown here is derived from an EMBL/GenBank/DDBJ whole genome shotgun (WGS) entry which is preliminary data.</text>
</comment>
<dbReference type="Gramene" id="PRQ19620">
    <property type="protein sequence ID" value="PRQ19620"/>
    <property type="gene ID" value="RchiOBHm_Chr7g0219211"/>
</dbReference>